<gene>
    <name evidence="1" type="primary">77</name>
    <name evidence="1" type="ORF">SEA_CAELUM_77</name>
</gene>
<organism evidence="1 2">
    <name type="scientific">Streptomyces phage Caelum</name>
    <dbReference type="NCBI Taxonomy" id="2530160"/>
    <lineage>
        <taxon>Viruses</taxon>
        <taxon>Duplodnaviria</taxon>
        <taxon>Heunggongvirae</taxon>
        <taxon>Uroviricota</taxon>
        <taxon>Caudoviricetes</taxon>
        <taxon>Arquatrovirinae</taxon>
        <taxon>Caelumvirus</taxon>
        <taxon>Caelumvirus caelum</taxon>
    </lineage>
</organism>
<dbReference type="GeneID" id="64471450"/>
<accession>A0A481W134</accession>
<protein>
    <submittedName>
        <fullName evidence="1">Uncharacterized protein</fullName>
    </submittedName>
</protein>
<dbReference type="EMBL" id="MK524524">
    <property type="protein sequence ID" value="QBI99437.1"/>
    <property type="molecule type" value="Genomic_DNA"/>
</dbReference>
<proteinExistence type="predicted"/>
<evidence type="ECO:0000313" key="1">
    <source>
        <dbReference type="EMBL" id="QBI99437.1"/>
    </source>
</evidence>
<name>A0A481W134_9CAUD</name>
<reference evidence="1 2" key="1">
    <citation type="submission" date="2019-02" db="EMBL/GenBank/DDBJ databases">
        <authorList>
            <person name="Paul L."/>
            <person name="Brownson E.L."/>
            <person name="Lucero K."/>
            <person name="Page S.T."/>
            <person name="Garlena R.A."/>
            <person name="Russell D.A."/>
            <person name="Pope W.H."/>
            <person name="Jacobs-Sera D."/>
            <person name="Hatfull G.F."/>
        </authorList>
    </citation>
    <scope>NUCLEOTIDE SEQUENCE [LARGE SCALE GENOMIC DNA]</scope>
</reference>
<dbReference type="KEGG" id="vg:64471450"/>
<keyword evidence="2" id="KW-1185">Reference proteome</keyword>
<evidence type="ECO:0000313" key="2">
    <source>
        <dbReference type="Proteomes" id="UP000292314"/>
    </source>
</evidence>
<sequence length="69" mass="7984">MSSEIRKRTTQLQAMVREVQAWREEQDPGTPEWHTLVELAERVEGLLTALPWELQPTPTVDELIELMGL</sequence>
<dbReference type="RefSeq" id="YP_010055526.1">
    <property type="nucleotide sequence ID" value="NC_054666.1"/>
</dbReference>
<dbReference type="Proteomes" id="UP000292314">
    <property type="component" value="Genome"/>
</dbReference>